<dbReference type="EMBL" id="JAKEKT020000036">
    <property type="protein sequence ID" value="KAL1641913.1"/>
    <property type="molecule type" value="Genomic_DNA"/>
</dbReference>
<keyword evidence="3" id="KW-1185">Reference proteome</keyword>
<feature type="transmembrane region" description="Helical" evidence="1">
    <location>
        <begin position="173"/>
        <end position="192"/>
    </location>
</feature>
<keyword evidence="1" id="KW-0812">Transmembrane</keyword>
<name>A0ABR3TQ74_9PEZI</name>
<feature type="transmembrane region" description="Helical" evidence="1">
    <location>
        <begin position="35"/>
        <end position="61"/>
    </location>
</feature>
<evidence type="ECO:0000313" key="2">
    <source>
        <dbReference type="EMBL" id="KAL1641913.1"/>
    </source>
</evidence>
<protein>
    <submittedName>
        <fullName evidence="2">Uncharacterized protein</fullName>
    </submittedName>
</protein>
<comment type="caution">
    <text evidence="2">The sequence shown here is derived from an EMBL/GenBank/DDBJ whole genome shotgun (WGS) entry which is preliminary data.</text>
</comment>
<gene>
    <name evidence="2" type="ORF">SLS58_005749</name>
</gene>
<accession>A0ABR3TQ74</accession>
<keyword evidence="1" id="KW-1133">Transmembrane helix</keyword>
<keyword evidence="1" id="KW-0472">Membrane</keyword>
<organism evidence="2 3">
    <name type="scientific">Diplodia intermedia</name>
    <dbReference type="NCBI Taxonomy" id="856260"/>
    <lineage>
        <taxon>Eukaryota</taxon>
        <taxon>Fungi</taxon>
        <taxon>Dikarya</taxon>
        <taxon>Ascomycota</taxon>
        <taxon>Pezizomycotina</taxon>
        <taxon>Dothideomycetes</taxon>
        <taxon>Dothideomycetes incertae sedis</taxon>
        <taxon>Botryosphaeriales</taxon>
        <taxon>Botryosphaeriaceae</taxon>
        <taxon>Diplodia</taxon>
    </lineage>
</organism>
<evidence type="ECO:0000256" key="1">
    <source>
        <dbReference type="SAM" id="Phobius"/>
    </source>
</evidence>
<feature type="transmembrane region" description="Helical" evidence="1">
    <location>
        <begin position="208"/>
        <end position="232"/>
    </location>
</feature>
<proteinExistence type="predicted"/>
<sequence length="305" mass="34664">METQPPGAEADYNAGNASRLLVSDRSPTVQRETKGCFWTIANSLALIYVLASIAFPIVLFVPVSGKIKDLYEMCDADGHFDYDAEDVDPEYTYYSKEIGYYYKSFVNLFSRPSIVTVTLAFGNYKFEQAKWIDLAWDIGVGRIGQMLLVSISYVVITRSMLRAMETTAVPHRLFADISFLGPSSLMTLWRVVTVTPKSQLWKVWKGRLLVITLIMAYLIAFPTMVSAMTGYITTYTTQIKIEEVSVDYDSDELQYVEFAIGNCSVFDRSDGCHIISLPEGLEIFETREKHNNTVYYSLYYGKTRF</sequence>
<reference evidence="2 3" key="1">
    <citation type="journal article" date="2023" name="Plant Dis.">
        <title>First Report of Diplodia intermedia Causing Canker and Dieback Diseases on Apple Trees in Canada.</title>
        <authorList>
            <person name="Ellouze W."/>
            <person name="Ilyukhin E."/>
            <person name="Sulman M."/>
            <person name="Ali S."/>
        </authorList>
    </citation>
    <scope>NUCLEOTIDE SEQUENCE [LARGE SCALE GENOMIC DNA]</scope>
    <source>
        <strain evidence="2 3">M45-28</strain>
    </source>
</reference>
<dbReference type="Proteomes" id="UP001521184">
    <property type="component" value="Unassembled WGS sequence"/>
</dbReference>
<feature type="transmembrane region" description="Helical" evidence="1">
    <location>
        <begin position="143"/>
        <end position="161"/>
    </location>
</feature>
<evidence type="ECO:0000313" key="3">
    <source>
        <dbReference type="Proteomes" id="UP001521184"/>
    </source>
</evidence>